<dbReference type="Pfam" id="PF25361">
    <property type="entry name" value="AAA_lid_RFC1"/>
    <property type="match status" value="1"/>
</dbReference>
<name>A0A8R1TLE0_ONCVO</name>
<evidence type="ECO:0000256" key="5">
    <source>
        <dbReference type="SAM" id="MobiDB-lite"/>
    </source>
</evidence>
<keyword evidence="3" id="KW-0547">Nucleotide-binding</keyword>
<dbReference type="GO" id="GO:0006260">
    <property type="term" value="P:DNA replication"/>
    <property type="evidence" value="ECO:0007669"/>
    <property type="project" value="UniProtKB-KW"/>
</dbReference>
<evidence type="ECO:0000313" key="8">
    <source>
        <dbReference type="Proteomes" id="UP000024404"/>
    </source>
</evidence>
<dbReference type="InterPro" id="IPR047854">
    <property type="entry name" value="RFC_lid"/>
</dbReference>
<dbReference type="GO" id="GO:0016887">
    <property type="term" value="F:ATP hydrolysis activity"/>
    <property type="evidence" value="ECO:0007669"/>
    <property type="project" value="InterPro"/>
</dbReference>
<feature type="compositionally biased region" description="Acidic residues" evidence="5">
    <location>
        <begin position="899"/>
        <end position="915"/>
    </location>
</feature>
<dbReference type="GO" id="GO:0005663">
    <property type="term" value="C:DNA replication factor C complex"/>
    <property type="evidence" value="ECO:0007669"/>
    <property type="project" value="InterPro"/>
</dbReference>
<dbReference type="InterPro" id="IPR003959">
    <property type="entry name" value="ATPase_AAA_core"/>
</dbReference>
<dbReference type="FunFam" id="3.40.50.300:FF:000395">
    <property type="entry name" value="Replication factor C subunit 1"/>
    <property type="match status" value="1"/>
</dbReference>
<dbReference type="InterPro" id="IPR008921">
    <property type="entry name" value="DNA_pol3_clamp-load_cplx_C"/>
</dbReference>
<evidence type="ECO:0000259" key="6">
    <source>
        <dbReference type="SMART" id="SM00382"/>
    </source>
</evidence>
<keyword evidence="8" id="KW-1185">Reference proteome</keyword>
<evidence type="ECO:0000256" key="1">
    <source>
        <dbReference type="ARBA" id="ARBA00006116"/>
    </source>
</evidence>
<evidence type="ECO:0000313" key="7">
    <source>
        <dbReference type="EnsemblMetazoa" id="OVOC11980.1"/>
    </source>
</evidence>
<feature type="compositionally biased region" description="Basic and acidic residues" evidence="5">
    <location>
        <begin position="241"/>
        <end position="260"/>
    </location>
</feature>
<keyword evidence="2" id="KW-0235">DNA replication</keyword>
<dbReference type="PANTHER" id="PTHR23389">
    <property type="entry name" value="CHROMOSOME TRANSMISSION FIDELITY FACTOR 18"/>
    <property type="match status" value="1"/>
</dbReference>
<dbReference type="SMART" id="SM00382">
    <property type="entry name" value="AAA"/>
    <property type="match status" value="1"/>
</dbReference>
<feature type="compositionally biased region" description="Basic and acidic residues" evidence="5">
    <location>
        <begin position="210"/>
        <end position="219"/>
    </location>
</feature>
<dbReference type="AlphaFoldDB" id="A0A8R1TLE0"/>
<feature type="compositionally biased region" description="Gly residues" evidence="5">
    <location>
        <begin position="936"/>
        <end position="947"/>
    </location>
</feature>
<organism evidence="7 8">
    <name type="scientific">Onchocerca volvulus</name>
    <dbReference type="NCBI Taxonomy" id="6282"/>
    <lineage>
        <taxon>Eukaryota</taxon>
        <taxon>Metazoa</taxon>
        <taxon>Ecdysozoa</taxon>
        <taxon>Nematoda</taxon>
        <taxon>Chromadorea</taxon>
        <taxon>Rhabditida</taxon>
        <taxon>Spirurina</taxon>
        <taxon>Spiruromorpha</taxon>
        <taxon>Filarioidea</taxon>
        <taxon>Onchocercidae</taxon>
        <taxon>Onchocerca</taxon>
    </lineage>
</organism>
<feature type="domain" description="AAA+ ATPase" evidence="6">
    <location>
        <begin position="443"/>
        <end position="582"/>
    </location>
</feature>
<evidence type="ECO:0000256" key="2">
    <source>
        <dbReference type="ARBA" id="ARBA00022705"/>
    </source>
</evidence>
<dbReference type="PANTHER" id="PTHR23389:SF6">
    <property type="entry name" value="REPLICATION FACTOR C SUBUNIT 1"/>
    <property type="match status" value="1"/>
</dbReference>
<keyword evidence="4" id="KW-0067">ATP-binding</keyword>
<dbReference type="GO" id="GO:0005634">
    <property type="term" value="C:nucleus"/>
    <property type="evidence" value="ECO:0007669"/>
    <property type="project" value="UniProtKB-SubCell"/>
</dbReference>
<sequence length="964" mass="108285">MDIRRYFGGNEGKSALTELRASQGSPKRTNSHCHVTQKKPNKKPLSANVFLSDASDDENPLPRSLRKEFGKKRAKKRILLSSDDEDDLPPSASQARSTKRGGKISLEKVNSAVMESSLKRTAHVTIDEEIDDEEDMDGFIPAPPQKKKRDRTLPGQSKLDFSHLDTAKKNDSLQKKKTSLTPELEAVDPVEFFRNFDKSHKERTKGSKQSGKEIKKTNPPEENVPATILSQISQKKSKQRSALEKKSGRDTVELDNKDCKLSQPSVETETRSMKNKRSPKNTASASVKSVTVKKDIAVLKHEKDQVERTKKRKEEHGITGKFEIRNEIMDKTRKREIIKEKKSRSRITQQKSSRKTKILEAEISKFDELTEIESPVHENACLPWVDKYKPTSIKHLVGQNGEKSPMNKLLGWLRNWAENHLGAGGKQKKTRPPPWLAQSDGTTFKAVMLSGPPGVGKTTCAVMACKELKLRYVEKNASDVRNKKALEAQTSEVIGCEQMDDYVNGSVAHKINTSNEITHVLIMDEVDGMSGNDDRAGIAELIQMIKETLIPIICICNDRQSQKMRSLVNYCFDVRFQRPRVEQIRARLLTIACQEHLKVNKEEIDEIIEAAQHDVRQSIYNLQLLNSGGNGGEMQSKDAAVNPFEAARRLLNTDTQTWEKQQMFFVDPSIMPLFVQENYPFVQNSKMSPSERLCALRKASNSISEGDIIDRIIRTTGSWTLLNEQALFSSVAPTSYMNGYMKGMINFPSWLGKNSTLNKRQRLLRQLTTHTYLRTFASIYPMVLDYVPVLRHNYCRSLLDKENDGVNDIISLYKEYNLVRDDIESLAELAVWPGMKDPGAAIPTKAFLIKAALTRALNKEHIILPYALDTLVKGRKKLGGGFDLDLEVDEEGNLVEQIGDENDLEDSGEESDNDDNFSGITKKKAIIANENKNIRGGKGQTGNGGSRGARASRGSTGRGRSSKK</sequence>
<feature type="compositionally biased region" description="Low complexity" evidence="5">
    <location>
        <begin position="948"/>
        <end position="964"/>
    </location>
</feature>
<feature type="compositionally biased region" description="Acidic residues" evidence="5">
    <location>
        <begin position="127"/>
        <end position="137"/>
    </location>
</feature>
<reference evidence="7" key="2">
    <citation type="submission" date="2022-06" db="UniProtKB">
        <authorList>
            <consortium name="EnsemblMetazoa"/>
        </authorList>
    </citation>
    <scope>IDENTIFICATION</scope>
</reference>
<protein>
    <submittedName>
        <fullName evidence="7">Replication factor C subunit 1</fullName>
    </submittedName>
</protein>
<feature type="compositionally biased region" description="Basic and acidic residues" evidence="5">
    <location>
        <begin position="160"/>
        <end position="174"/>
    </location>
</feature>
<feature type="compositionally biased region" description="Basic residues" evidence="5">
    <location>
        <begin position="29"/>
        <end position="42"/>
    </location>
</feature>
<feature type="compositionally biased region" description="Basic residues" evidence="5">
    <location>
        <begin position="69"/>
        <end position="78"/>
    </location>
</feature>
<dbReference type="SUPFAM" id="SSF48019">
    <property type="entry name" value="post-AAA+ oligomerization domain-like"/>
    <property type="match status" value="1"/>
</dbReference>
<accession>A0A8R1TLE0</accession>
<dbReference type="Gene3D" id="1.20.272.10">
    <property type="match status" value="1"/>
</dbReference>
<comment type="similarity">
    <text evidence="1">Belongs to the activator 1 large subunit family.</text>
</comment>
<dbReference type="EMBL" id="CMVM020000383">
    <property type="status" value="NOT_ANNOTATED_CDS"/>
    <property type="molecule type" value="Genomic_DNA"/>
</dbReference>
<dbReference type="GO" id="GO:0003677">
    <property type="term" value="F:DNA binding"/>
    <property type="evidence" value="ECO:0007669"/>
    <property type="project" value="InterPro"/>
</dbReference>
<dbReference type="InterPro" id="IPR027417">
    <property type="entry name" value="P-loop_NTPase"/>
</dbReference>
<reference evidence="8" key="1">
    <citation type="submission" date="2013-10" db="EMBL/GenBank/DDBJ databases">
        <title>Genome sequencing of Onchocerca volvulus.</title>
        <authorList>
            <person name="Cotton J."/>
            <person name="Tsai J."/>
            <person name="Stanley E."/>
            <person name="Tracey A."/>
            <person name="Holroyd N."/>
            <person name="Lustigman S."/>
            <person name="Berriman M."/>
        </authorList>
    </citation>
    <scope>NUCLEOTIDE SEQUENCE</scope>
</reference>
<evidence type="ECO:0000256" key="3">
    <source>
        <dbReference type="ARBA" id="ARBA00022741"/>
    </source>
</evidence>
<dbReference type="GO" id="GO:0003689">
    <property type="term" value="F:DNA clamp loader activity"/>
    <property type="evidence" value="ECO:0007669"/>
    <property type="project" value="UniProtKB-UniRule"/>
</dbReference>
<proteinExistence type="inferred from homology"/>
<dbReference type="InterPro" id="IPR003593">
    <property type="entry name" value="AAA+_ATPase"/>
</dbReference>
<dbReference type="Gene3D" id="3.40.50.300">
    <property type="entry name" value="P-loop containing nucleotide triphosphate hydrolases"/>
    <property type="match status" value="1"/>
</dbReference>
<dbReference type="SUPFAM" id="SSF52540">
    <property type="entry name" value="P-loop containing nucleoside triphosphate hydrolases"/>
    <property type="match status" value="1"/>
</dbReference>
<dbReference type="Gene3D" id="1.10.8.60">
    <property type="match status" value="1"/>
</dbReference>
<feature type="region of interest" description="Disordered" evidence="5">
    <location>
        <begin position="1"/>
        <end position="108"/>
    </location>
</feature>
<dbReference type="Pfam" id="PF08519">
    <property type="entry name" value="RFC1"/>
    <property type="match status" value="1"/>
</dbReference>
<feature type="region of interest" description="Disordered" evidence="5">
    <location>
        <begin position="899"/>
        <end position="964"/>
    </location>
</feature>
<dbReference type="GO" id="GO:0006281">
    <property type="term" value="P:DNA repair"/>
    <property type="evidence" value="ECO:0007669"/>
    <property type="project" value="InterPro"/>
</dbReference>
<dbReference type="CDD" id="cd00009">
    <property type="entry name" value="AAA"/>
    <property type="match status" value="1"/>
</dbReference>
<feature type="region of interest" description="Disordered" evidence="5">
    <location>
        <begin position="124"/>
        <end position="288"/>
    </location>
</feature>
<dbReference type="GO" id="GO:0005524">
    <property type="term" value="F:ATP binding"/>
    <property type="evidence" value="ECO:0007669"/>
    <property type="project" value="UniProtKB-UniRule"/>
</dbReference>
<evidence type="ECO:0000256" key="4">
    <source>
        <dbReference type="ARBA" id="ARBA00022840"/>
    </source>
</evidence>
<dbReference type="Proteomes" id="UP000024404">
    <property type="component" value="Unassembled WGS sequence"/>
</dbReference>
<dbReference type="Pfam" id="PF00004">
    <property type="entry name" value="AAA"/>
    <property type="match status" value="1"/>
</dbReference>
<dbReference type="InterPro" id="IPR013725">
    <property type="entry name" value="DNA_replication_fac_RFC1_C"/>
</dbReference>
<dbReference type="EnsemblMetazoa" id="OVOC11980.1">
    <property type="protein sequence ID" value="OVOC11980.1"/>
    <property type="gene ID" value="WBGene00248789"/>
</dbReference>
<dbReference type="CDD" id="cd18140">
    <property type="entry name" value="HLD_clamp_RFC"/>
    <property type="match status" value="1"/>
</dbReference>